<keyword evidence="2" id="KW-1133">Transmembrane helix</keyword>
<sequence>MSTDWLGGGLVIALAAVLWLVYLLPSWFRSRQYLATERNAVRLQQTLRILAETSEMPDEVRLEVNARTVHEQQRLLKRAEAEAVPAAIRAADRLRRTRAVASLVLVISLSCSVLGSMQAVYTGAWAVAVVGTVVGVLSIVVLARLSRAGRRLRLPAPASSTAPVTMADVYDDVADEPMPELVLPEIEEPRSTWTPIALPKPRYLADVEAAVAVEAPPAPVAEPAPASAAPAKRIDHQETLLRAAAAAEDALRSRLEAEEAAAEEATAEVESIEPEAAPVAPVERPARTAPSRFARMGIVDDVRPELDLNEILARRRAG</sequence>
<feature type="transmembrane region" description="Helical" evidence="2">
    <location>
        <begin position="123"/>
        <end position="143"/>
    </location>
</feature>
<organism evidence="3 4">
    <name type="scientific">Cnuibacter physcomitrellae</name>
    <dbReference type="NCBI Taxonomy" id="1619308"/>
    <lineage>
        <taxon>Bacteria</taxon>
        <taxon>Bacillati</taxon>
        <taxon>Actinomycetota</taxon>
        <taxon>Actinomycetes</taxon>
        <taxon>Micrococcales</taxon>
        <taxon>Microbacteriaceae</taxon>
        <taxon>Cnuibacter</taxon>
    </lineage>
</organism>
<dbReference type="AlphaFoldDB" id="A0A1X9LI14"/>
<dbReference type="Proteomes" id="UP000192775">
    <property type="component" value="Chromosome"/>
</dbReference>
<gene>
    <name evidence="3" type="ORF">B5808_05680</name>
</gene>
<proteinExistence type="predicted"/>
<feature type="transmembrane region" description="Helical" evidence="2">
    <location>
        <begin position="99"/>
        <end position="117"/>
    </location>
</feature>
<evidence type="ECO:0000256" key="1">
    <source>
        <dbReference type="SAM" id="MobiDB-lite"/>
    </source>
</evidence>
<feature type="compositionally biased region" description="Acidic residues" evidence="1">
    <location>
        <begin position="258"/>
        <end position="273"/>
    </location>
</feature>
<feature type="compositionally biased region" description="Low complexity" evidence="1">
    <location>
        <begin position="274"/>
        <end position="290"/>
    </location>
</feature>
<feature type="transmembrane region" description="Helical" evidence="2">
    <location>
        <begin position="6"/>
        <end position="24"/>
    </location>
</feature>
<keyword evidence="4" id="KW-1185">Reference proteome</keyword>
<dbReference type="EMBL" id="CP020715">
    <property type="protein sequence ID" value="ARJ04767.1"/>
    <property type="molecule type" value="Genomic_DNA"/>
</dbReference>
<evidence type="ECO:0000313" key="3">
    <source>
        <dbReference type="EMBL" id="ARJ04767.1"/>
    </source>
</evidence>
<keyword evidence="2" id="KW-0472">Membrane</keyword>
<dbReference type="STRING" id="1619308.B5808_05680"/>
<protein>
    <submittedName>
        <fullName evidence="3">Uncharacterized protein</fullName>
    </submittedName>
</protein>
<feature type="region of interest" description="Disordered" evidence="1">
    <location>
        <begin position="255"/>
        <end position="291"/>
    </location>
</feature>
<reference evidence="3 4" key="1">
    <citation type="submission" date="2017-04" db="EMBL/GenBank/DDBJ databases">
        <authorList>
            <person name="Afonso C.L."/>
            <person name="Miller P.J."/>
            <person name="Scott M.A."/>
            <person name="Spackman E."/>
            <person name="Goraichik I."/>
            <person name="Dimitrov K.M."/>
            <person name="Suarez D.L."/>
            <person name="Swayne D.E."/>
        </authorList>
    </citation>
    <scope>NUCLEOTIDE SEQUENCE [LARGE SCALE GENOMIC DNA]</scope>
    <source>
        <strain evidence="4">XA(T)</strain>
    </source>
</reference>
<dbReference type="KEGG" id="cphy:B5808_05680"/>
<accession>A0A1X9LI14</accession>
<evidence type="ECO:0000256" key="2">
    <source>
        <dbReference type="SAM" id="Phobius"/>
    </source>
</evidence>
<evidence type="ECO:0000313" key="4">
    <source>
        <dbReference type="Proteomes" id="UP000192775"/>
    </source>
</evidence>
<name>A0A1X9LI14_9MICO</name>
<keyword evidence="2" id="KW-0812">Transmembrane</keyword>
<dbReference type="RefSeq" id="WP_085018905.1">
    <property type="nucleotide sequence ID" value="NZ_BMHD01000002.1"/>
</dbReference>